<sequence>MANRSYLYSTNIAPGPDAVAQGRKLVGISEYRYDIPIVFKLLLSGNPRTCPSSIWDSDGDIALMGDYETGLANLERFLAQIRQPEAQPEIAAALAFLKNPANRNPYFVLECGEIFDMTNKPLPDQNLALLQSIRNLQPELDAALQSLQPTAQAAPEPIAKPRPKGFLARLFGQADPTPPSKPAPRPMQAIHALGLGHWSNILYFDFSGQQPQNS</sequence>
<name>A0ABY8SPL2_9BURK</name>
<proteinExistence type="predicted"/>
<dbReference type="Pfam" id="PF25135">
    <property type="entry name" value="DUF7822"/>
    <property type="match status" value="1"/>
</dbReference>
<dbReference type="Proteomes" id="UP001240697">
    <property type="component" value="Chromosome"/>
</dbReference>
<evidence type="ECO:0000313" key="3">
    <source>
        <dbReference type="Proteomes" id="UP001240697"/>
    </source>
</evidence>
<reference evidence="2 3" key="1">
    <citation type="submission" date="2023-05" db="EMBL/GenBank/DDBJ databases">
        <authorList>
            <person name="Yin Y."/>
            <person name="Lu Z."/>
        </authorList>
    </citation>
    <scope>NUCLEOTIDE SEQUENCE [LARGE SCALE GENOMIC DNA]</scope>
    <source>
        <strain evidence="2 3">ZM22</strain>
    </source>
</reference>
<dbReference type="RefSeq" id="WP_283486121.1">
    <property type="nucleotide sequence ID" value="NZ_CP125947.1"/>
</dbReference>
<gene>
    <name evidence="2" type="ORF">QMY55_21405</name>
</gene>
<organism evidence="2 3">
    <name type="scientific">Comamonas resistens</name>
    <dbReference type="NCBI Taxonomy" id="3046670"/>
    <lineage>
        <taxon>Bacteria</taxon>
        <taxon>Pseudomonadati</taxon>
        <taxon>Pseudomonadota</taxon>
        <taxon>Betaproteobacteria</taxon>
        <taxon>Burkholderiales</taxon>
        <taxon>Comamonadaceae</taxon>
        <taxon>Comamonas</taxon>
    </lineage>
</organism>
<feature type="domain" description="DUF7822" evidence="1">
    <location>
        <begin position="14"/>
        <end position="149"/>
    </location>
</feature>
<evidence type="ECO:0000259" key="1">
    <source>
        <dbReference type="Pfam" id="PF25135"/>
    </source>
</evidence>
<keyword evidence="3" id="KW-1185">Reference proteome</keyword>
<accession>A0ABY8SPL2</accession>
<protein>
    <recommendedName>
        <fullName evidence="1">DUF7822 domain-containing protein</fullName>
    </recommendedName>
</protein>
<evidence type="ECO:0000313" key="2">
    <source>
        <dbReference type="EMBL" id="WHS65012.1"/>
    </source>
</evidence>
<dbReference type="InterPro" id="IPR056724">
    <property type="entry name" value="DUF7822"/>
</dbReference>
<dbReference type="EMBL" id="CP125947">
    <property type="protein sequence ID" value="WHS65012.1"/>
    <property type="molecule type" value="Genomic_DNA"/>
</dbReference>